<feature type="transmembrane region" description="Helical" evidence="1">
    <location>
        <begin position="71"/>
        <end position="104"/>
    </location>
</feature>
<name>A0A844FQH5_9LACO</name>
<evidence type="ECO:0000313" key="2">
    <source>
        <dbReference type="EMBL" id="MST80559.1"/>
    </source>
</evidence>
<keyword evidence="1" id="KW-0472">Membrane</keyword>
<evidence type="ECO:0000313" key="3">
    <source>
        <dbReference type="Proteomes" id="UP000452141"/>
    </source>
</evidence>
<feature type="transmembrane region" description="Helical" evidence="1">
    <location>
        <begin position="41"/>
        <end position="59"/>
    </location>
</feature>
<dbReference type="EMBL" id="VUMW01000035">
    <property type="protein sequence ID" value="MST80559.1"/>
    <property type="molecule type" value="Genomic_DNA"/>
</dbReference>
<gene>
    <name evidence="2" type="ORF">FYJ61_08935</name>
</gene>
<keyword evidence="1" id="KW-0812">Transmembrane</keyword>
<keyword evidence="1" id="KW-1133">Transmembrane helix</keyword>
<evidence type="ECO:0000256" key="1">
    <source>
        <dbReference type="SAM" id="Phobius"/>
    </source>
</evidence>
<dbReference type="AlphaFoldDB" id="A0A844FQH5"/>
<dbReference type="InterPro" id="IPR008407">
    <property type="entry name" value="Brnchd-chn_aa_trnsp_AzlD"/>
</dbReference>
<sequence>MSISSKVFITYLVCGTGLAALRLMPFLLLKKFNLPKAVVEFLEFVPIVIMTTLWFSSLFTAKQGHLPQIDWQYAIVTIPALITAYFTRSLMWIVVVGVASLALIRLI</sequence>
<proteinExistence type="predicted"/>
<dbReference type="RefSeq" id="WP_008461080.1">
    <property type="nucleotide sequence ID" value="NZ_JAQYBB010000124.1"/>
</dbReference>
<comment type="caution">
    <text evidence="2">The sequence shown here is derived from an EMBL/GenBank/DDBJ whole genome shotgun (WGS) entry which is preliminary data.</text>
</comment>
<organism evidence="2 3">
    <name type="scientific">Lactobacillus equicursoris</name>
    <dbReference type="NCBI Taxonomy" id="420645"/>
    <lineage>
        <taxon>Bacteria</taxon>
        <taxon>Bacillati</taxon>
        <taxon>Bacillota</taxon>
        <taxon>Bacilli</taxon>
        <taxon>Lactobacillales</taxon>
        <taxon>Lactobacillaceae</taxon>
        <taxon>Lactobacillus</taxon>
    </lineage>
</organism>
<protein>
    <submittedName>
        <fullName evidence="2">AzlD domain-containing protein</fullName>
    </submittedName>
</protein>
<dbReference type="Pfam" id="PF05437">
    <property type="entry name" value="AzlD"/>
    <property type="match status" value="1"/>
</dbReference>
<accession>A0A844FQH5</accession>
<feature type="transmembrane region" description="Helical" evidence="1">
    <location>
        <begin position="6"/>
        <end position="29"/>
    </location>
</feature>
<reference evidence="2 3" key="1">
    <citation type="submission" date="2019-08" db="EMBL/GenBank/DDBJ databases">
        <title>In-depth cultivation of the pig gut microbiome towards novel bacterial diversity and tailored functional studies.</title>
        <authorList>
            <person name="Wylensek D."/>
            <person name="Hitch T.C.A."/>
            <person name="Clavel T."/>
        </authorList>
    </citation>
    <scope>NUCLEOTIDE SEQUENCE [LARGE SCALE GENOMIC DNA]</scope>
    <source>
        <strain evidence="2 3">WCA-470BD-2E</strain>
    </source>
</reference>
<dbReference type="Proteomes" id="UP000452141">
    <property type="component" value="Unassembled WGS sequence"/>
</dbReference>